<evidence type="ECO:0000256" key="5">
    <source>
        <dbReference type="ARBA" id="ARBA00022729"/>
    </source>
</evidence>
<comment type="subcellular location">
    <subcellularLocation>
        <location evidence="10">Cell outer membrane</location>
        <topology evidence="10">Lipid-anchor</topology>
    </subcellularLocation>
    <subcellularLocation>
        <location evidence="1">Membrane</location>
    </subcellularLocation>
</comment>
<keyword evidence="12" id="KW-1185">Reference proteome</keyword>
<dbReference type="PANTHER" id="PTHR30203:SF20">
    <property type="entry name" value="MULTIDRUG RESISTANCE OUTER MEMBRANE PROTEIN MDTP-RELATED"/>
    <property type="match status" value="1"/>
</dbReference>
<proteinExistence type="inferred from homology"/>
<dbReference type="PANTHER" id="PTHR30203">
    <property type="entry name" value="OUTER MEMBRANE CATION EFFLUX PROTEIN"/>
    <property type="match status" value="1"/>
</dbReference>
<gene>
    <name evidence="11" type="ORF">EC844_10466</name>
</gene>
<keyword evidence="5" id="KW-0732">Signal</keyword>
<evidence type="ECO:0000256" key="7">
    <source>
        <dbReference type="ARBA" id="ARBA00023139"/>
    </source>
</evidence>
<dbReference type="GO" id="GO:0015562">
    <property type="term" value="F:efflux transmembrane transporter activity"/>
    <property type="evidence" value="ECO:0007669"/>
    <property type="project" value="InterPro"/>
</dbReference>
<evidence type="ECO:0000256" key="3">
    <source>
        <dbReference type="ARBA" id="ARBA00022452"/>
    </source>
</evidence>
<keyword evidence="4 10" id="KW-0812">Transmembrane</keyword>
<sequence>MNYLRHLDAKFKPRCTELARFTPTLLLVLMLSGLSGCASDGQLKSYSKTLDLAQLQAGQALKMGTAADHASKLEWWQSFNDPQLNQLMAMLGENAPSIQIAQARLDRAMSMTDLSRADRQIDVTATGSMTADRYPDHYTYPDTYAGKTGSSGSILGSMRWHLDLWGKWKALEDSARFNTHAAGLQMDDARIILESAIASSYVQWHAAEQQLQNQRQQRNILQRLIEIEQQKRRAGLTEHSRVIQVQLNLTALDAQLPLTLHQIQRQKHAIAALLGQTPAFSAHLTPPQLKLQADIANVSTLPLAWVGRRPDVAAGRQMVLAHERATDAARTSFYPDVDLTAMVGLQSLGLDHLLKAGSRSMVIGPALNLPLFEQNRLRARLRGEIADYDLAVAQYNQSLINAIQNVVDDLDQVQTATQQRQIVRSSLQHSQQLHRIKTQLIHKGLATQQAGLTAELNQMDRAAALIQADQSVALAQIALTRSLGGQWAFSNNRIKVKQHD</sequence>
<dbReference type="SUPFAM" id="SSF56954">
    <property type="entry name" value="Outer membrane efflux proteins (OEP)"/>
    <property type="match status" value="1"/>
</dbReference>
<organism evidence="11 12">
    <name type="scientific">Acinetobacter calcoaceticus</name>
    <dbReference type="NCBI Taxonomy" id="471"/>
    <lineage>
        <taxon>Bacteria</taxon>
        <taxon>Pseudomonadati</taxon>
        <taxon>Pseudomonadota</taxon>
        <taxon>Gammaproteobacteria</taxon>
        <taxon>Moraxellales</taxon>
        <taxon>Moraxellaceae</taxon>
        <taxon>Acinetobacter</taxon>
        <taxon>Acinetobacter calcoaceticus/baumannii complex</taxon>
    </lineage>
</organism>
<dbReference type="Proteomes" id="UP000294963">
    <property type="component" value="Unassembled WGS sequence"/>
</dbReference>
<evidence type="ECO:0000256" key="1">
    <source>
        <dbReference type="ARBA" id="ARBA00004370"/>
    </source>
</evidence>
<dbReference type="Gene3D" id="2.20.200.10">
    <property type="entry name" value="Outer membrane efflux proteins (OEP)"/>
    <property type="match status" value="1"/>
</dbReference>
<dbReference type="GO" id="GO:0009279">
    <property type="term" value="C:cell outer membrane"/>
    <property type="evidence" value="ECO:0007669"/>
    <property type="project" value="UniProtKB-SubCell"/>
</dbReference>
<protein>
    <submittedName>
        <fullName evidence="11">NodT family efflux transporter outer membrane factor (OMF) lipoprotein</fullName>
    </submittedName>
</protein>
<keyword evidence="3 10" id="KW-1134">Transmembrane beta strand</keyword>
<reference evidence="11 12" key="1">
    <citation type="submission" date="2019-03" db="EMBL/GenBank/DDBJ databases">
        <title>Genomic analyses of the natural microbiome of Caenorhabditis elegans.</title>
        <authorList>
            <person name="Samuel B."/>
        </authorList>
    </citation>
    <scope>NUCLEOTIDE SEQUENCE [LARGE SCALE GENOMIC DNA]</scope>
    <source>
        <strain evidence="11 12">JUb89</strain>
    </source>
</reference>
<keyword evidence="8 10" id="KW-0449">Lipoprotein</keyword>
<dbReference type="AlphaFoldDB" id="A0A4R1Y102"/>
<evidence type="ECO:0000256" key="2">
    <source>
        <dbReference type="ARBA" id="ARBA00007613"/>
    </source>
</evidence>
<evidence type="ECO:0000256" key="8">
    <source>
        <dbReference type="ARBA" id="ARBA00023288"/>
    </source>
</evidence>
<evidence type="ECO:0000256" key="9">
    <source>
        <dbReference type="ARBA" id="ARBA00037313"/>
    </source>
</evidence>
<dbReference type="InterPro" id="IPR003423">
    <property type="entry name" value="OMP_efflux"/>
</dbReference>
<dbReference type="NCBIfam" id="TIGR01845">
    <property type="entry name" value="outer_NodT"/>
    <property type="match status" value="1"/>
</dbReference>
<accession>A0A4R1Y102</accession>
<name>A0A4R1Y102_ACICA</name>
<dbReference type="Pfam" id="PF02321">
    <property type="entry name" value="OEP"/>
    <property type="match status" value="2"/>
</dbReference>
<comment type="caution">
    <text evidence="11">The sequence shown here is derived from an EMBL/GenBank/DDBJ whole genome shotgun (WGS) entry which is preliminary data.</text>
</comment>
<evidence type="ECO:0000256" key="4">
    <source>
        <dbReference type="ARBA" id="ARBA00022692"/>
    </source>
</evidence>
<comment type="similarity">
    <text evidence="2 10">Belongs to the outer membrane factor (OMF) (TC 1.B.17) family.</text>
</comment>
<keyword evidence="6 10" id="KW-0472">Membrane</keyword>
<evidence type="ECO:0000256" key="6">
    <source>
        <dbReference type="ARBA" id="ARBA00023136"/>
    </source>
</evidence>
<dbReference type="Gene3D" id="1.20.1600.10">
    <property type="entry name" value="Outer membrane efflux proteins (OEP)"/>
    <property type="match status" value="1"/>
</dbReference>
<dbReference type="EMBL" id="SLVJ01000004">
    <property type="protein sequence ID" value="TCM68690.1"/>
    <property type="molecule type" value="Genomic_DNA"/>
</dbReference>
<keyword evidence="7 10" id="KW-0564">Palmitate</keyword>
<comment type="function">
    <text evidence="9">Could be involved in resistance to puromycin, acriflavine and tetraphenylarsonium chloride.</text>
</comment>
<evidence type="ECO:0000313" key="12">
    <source>
        <dbReference type="Proteomes" id="UP000294963"/>
    </source>
</evidence>
<evidence type="ECO:0000313" key="11">
    <source>
        <dbReference type="EMBL" id="TCM68690.1"/>
    </source>
</evidence>
<dbReference type="InterPro" id="IPR010131">
    <property type="entry name" value="MdtP/NodT-like"/>
</dbReference>
<evidence type="ECO:0000256" key="10">
    <source>
        <dbReference type="RuleBase" id="RU362097"/>
    </source>
</evidence>